<dbReference type="GO" id="GO:0005886">
    <property type="term" value="C:plasma membrane"/>
    <property type="evidence" value="ECO:0007669"/>
    <property type="project" value="UniProtKB-SubCell"/>
</dbReference>
<evidence type="ECO:0000259" key="7">
    <source>
        <dbReference type="Pfam" id="PF02687"/>
    </source>
</evidence>
<evidence type="ECO:0000313" key="9">
    <source>
        <dbReference type="EMBL" id="GFE83419.1"/>
    </source>
</evidence>
<dbReference type="InterPro" id="IPR051125">
    <property type="entry name" value="ABC-4/HrtB_transporter"/>
</dbReference>
<dbReference type="PANTHER" id="PTHR43738">
    <property type="entry name" value="ABC TRANSPORTER, MEMBRANE PROTEIN"/>
    <property type="match status" value="1"/>
</dbReference>
<dbReference type="Proteomes" id="UP000445000">
    <property type="component" value="Unassembled WGS sequence"/>
</dbReference>
<evidence type="ECO:0000313" key="10">
    <source>
        <dbReference type="Proteomes" id="UP000445000"/>
    </source>
</evidence>
<evidence type="ECO:0000256" key="6">
    <source>
        <dbReference type="SAM" id="Phobius"/>
    </source>
</evidence>
<keyword evidence="4 6" id="KW-1133">Transmembrane helix</keyword>
<dbReference type="Pfam" id="PF02687">
    <property type="entry name" value="FtsX"/>
    <property type="match status" value="1"/>
</dbReference>
<organism evidence="9 10">
    <name type="scientific">Steroidobacter agaridevorans</name>
    <dbReference type="NCBI Taxonomy" id="2695856"/>
    <lineage>
        <taxon>Bacteria</taxon>
        <taxon>Pseudomonadati</taxon>
        <taxon>Pseudomonadota</taxon>
        <taxon>Gammaproteobacteria</taxon>
        <taxon>Steroidobacterales</taxon>
        <taxon>Steroidobacteraceae</taxon>
        <taxon>Steroidobacter</taxon>
    </lineage>
</organism>
<dbReference type="EMBL" id="BLJN01000006">
    <property type="protein sequence ID" value="GFE83419.1"/>
    <property type="molecule type" value="Genomic_DNA"/>
</dbReference>
<dbReference type="Pfam" id="PF12704">
    <property type="entry name" value="MacB_PCD"/>
    <property type="match status" value="1"/>
</dbReference>
<protein>
    <submittedName>
        <fullName evidence="9">Membrane protein</fullName>
    </submittedName>
</protein>
<sequence length="386" mass="42228">MKFLELIWAALFRHKIRTAFTLASIVAAFLLFGLLDSVRSAFVHAGEGVPGADRLITAAKLKFGIPLPESLHARIQAVPGVVGASYGSGFYGTYQDPKNFVPVEAYEPHYLDLYPEWYIPASQREAFRSTRTGALAGETLMKKYNWKVGDKISLQTEVPQVDGSSTWTFDLVGIYRIDNPNLKSMEGILYMNWDYYDEARLSDKGTVTWYTVKVEDVDRSDPIAQAIDALSANSDHETRTQSEAALYAEWGRQFADVGLIVGSIMGAVFFTLILLTGNTMAQAVRERVPELGILKTIGFSRRSIMGLVLGESVLLLVLGSVVGLALAAVVTSVLRSTMGPSLPMLPIAEDIWLRGVIAAIVVGLLVAALPAWRGVRLRIVDALSGR</sequence>
<comment type="caution">
    <text evidence="9">The sequence shown here is derived from an EMBL/GenBank/DDBJ whole genome shotgun (WGS) entry which is preliminary data.</text>
</comment>
<keyword evidence="2" id="KW-1003">Cell membrane</keyword>
<reference evidence="10" key="1">
    <citation type="submission" date="2020-01" db="EMBL/GenBank/DDBJ databases">
        <title>'Steroidobacter agaridevorans' sp. nov., agar-degrading bacteria isolated from rhizosphere soils.</title>
        <authorList>
            <person name="Ikenaga M."/>
            <person name="Kataoka M."/>
            <person name="Murouchi A."/>
            <person name="Katsuragi S."/>
            <person name="Sakai M."/>
        </authorList>
    </citation>
    <scope>NUCLEOTIDE SEQUENCE [LARGE SCALE GENOMIC DNA]</scope>
    <source>
        <strain evidence="10">YU21-B</strain>
    </source>
</reference>
<feature type="transmembrane region" description="Helical" evidence="6">
    <location>
        <begin position="351"/>
        <end position="372"/>
    </location>
</feature>
<keyword evidence="10" id="KW-1185">Reference proteome</keyword>
<feature type="domain" description="MacB-like periplasmic core" evidence="8">
    <location>
        <begin position="24"/>
        <end position="229"/>
    </location>
</feature>
<dbReference type="AlphaFoldDB" id="A0A829YJN8"/>
<evidence type="ECO:0000256" key="2">
    <source>
        <dbReference type="ARBA" id="ARBA00022475"/>
    </source>
</evidence>
<evidence type="ECO:0000256" key="3">
    <source>
        <dbReference type="ARBA" id="ARBA00022692"/>
    </source>
</evidence>
<evidence type="ECO:0000259" key="8">
    <source>
        <dbReference type="Pfam" id="PF12704"/>
    </source>
</evidence>
<comment type="subcellular location">
    <subcellularLocation>
        <location evidence="1">Cell membrane</location>
        <topology evidence="1">Multi-pass membrane protein</topology>
    </subcellularLocation>
</comment>
<dbReference type="RefSeq" id="WP_161815037.1">
    <property type="nucleotide sequence ID" value="NZ_BLJN01000006.1"/>
</dbReference>
<keyword evidence="3 6" id="KW-0812">Transmembrane</keyword>
<dbReference type="InterPro" id="IPR025857">
    <property type="entry name" value="MacB_PCD"/>
</dbReference>
<proteinExistence type="predicted"/>
<dbReference type="InterPro" id="IPR003838">
    <property type="entry name" value="ABC3_permease_C"/>
</dbReference>
<evidence type="ECO:0000256" key="1">
    <source>
        <dbReference type="ARBA" id="ARBA00004651"/>
    </source>
</evidence>
<evidence type="ECO:0000256" key="4">
    <source>
        <dbReference type="ARBA" id="ARBA00022989"/>
    </source>
</evidence>
<evidence type="ECO:0000256" key="5">
    <source>
        <dbReference type="ARBA" id="ARBA00023136"/>
    </source>
</evidence>
<feature type="domain" description="ABC3 transporter permease C-terminal" evidence="7">
    <location>
        <begin position="264"/>
        <end position="376"/>
    </location>
</feature>
<feature type="transmembrane region" description="Helical" evidence="6">
    <location>
        <begin position="257"/>
        <end position="277"/>
    </location>
</feature>
<feature type="transmembrane region" description="Helical" evidence="6">
    <location>
        <begin position="304"/>
        <end position="331"/>
    </location>
</feature>
<name>A0A829YJN8_9GAMM</name>
<gene>
    <name evidence="9" type="ORF">GCM10011487_54190</name>
</gene>
<accession>A0A829YJN8</accession>
<dbReference type="PANTHER" id="PTHR43738:SF3">
    <property type="entry name" value="ABC TRANSPORTER PERMEASE"/>
    <property type="match status" value="1"/>
</dbReference>
<keyword evidence="5 6" id="KW-0472">Membrane</keyword>